<organism evidence="1 2">
    <name type="scientific">Cajanus cajan</name>
    <name type="common">Pigeon pea</name>
    <name type="synonym">Cajanus indicus</name>
    <dbReference type="NCBI Taxonomy" id="3821"/>
    <lineage>
        <taxon>Eukaryota</taxon>
        <taxon>Viridiplantae</taxon>
        <taxon>Streptophyta</taxon>
        <taxon>Embryophyta</taxon>
        <taxon>Tracheophyta</taxon>
        <taxon>Spermatophyta</taxon>
        <taxon>Magnoliopsida</taxon>
        <taxon>eudicotyledons</taxon>
        <taxon>Gunneridae</taxon>
        <taxon>Pentapetalae</taxon>
        <taxon>rosids</taxon>
        <taxon>fabids</taxon>
        <taxon>Fabales</taxon>
        <taxon>Fabaceae</taxon>
        <taxon>Papilionoideae</taxon>
        <taxon>50 kb inversion clade</taxon>
        <taxon>NPAAA clade</taxon>
        <taxon>indigoferoid/millettioid clade</taxon>
        <taxon>Phaseoleae</taxon>
        <taxon>Cajanus</taxon>
    </lineage>
</organism>
<accession>A0A151UIB0</accession>
<reference evidence="1" key="1">
    <citation type="journal article" date="2012" name="Nat. Biotechnol.">
        <title>Draft genome sequence of pigeonpea (Cajanus cajan), an orphan legume crop of resource-poor farmers.</title>
        <authorList>
            <person name="Varshney R.K."/>
            <person name="Chen W."/>
            <person name="Li Y."/>
            <person name="Bharti A.K."/>
            <person name="Saxena R.K."/>
            <person name="Schlueter J.A."/>
            <person name="Donoghue M.T."/>
            <person name="Azam S."/>
            <person name="Fan G."/>
            <person name="Whaley A.M."/>
            <person name="Farmer A.D."/>
            <person name="Sheridan J."/>
            <person name="Iwata A."/>
            <person name="Tuteja R."/>
            <person name="Penmetsa R.V."/>
            <person name="Wu W."/>
            <person name="Upadhyaya H.D."/>
            <person name="Yang S.P."/>
            <person name="Shah T."/>
            <person name="Saxena K.B."/>
            <person name="Michael T."/>
            <person name="McCombie W.R."/>
            <person name="Yang B."/>
            <person name="Zhang G."/>
            <person name="Yang H."/>
            <person name="Wang J."/>
            <person name="Spillane C."/>
            <person name="Cook D.R."/>
            <person name="May G.D."/>
            <person name="Xu X."/>
            <person name="Jackson S.A."/>
        </authorList>
    </citation>
    <scope>NUCLEOTIDE SEQUENCE [LARGE SCALE GENOMIC DNA]</scope>
</reference>
<dbReference type="AlphaFoldDB" id="A0A151UIB0"/>
<evidence type="ECO:0008006" key="3">
    <source>
        <dbReference type="Google" id="ProtNLM"/>
    </source>
</evidence>
<gene>
    <name evidence="1" type="ORF">KK1_049304</name>
</gene>
<proteinExistence type="predicted"/>
<name>A0A151UIB0_CAJCA</name>
<comment type="caution">
    <text evidence="1">The sequence shown here is derived from an EMBL/GenBank/DDBJ whole genome shotgun (WGS) entry which is preliminary data.</text>
</comment>
<dbReference type="Proteomes" id="UP000075243">
    <property type="component" value="Unassembled WGS sequence"/>
</dbReference>
<dbReference type="Gramene" id="C.cajan_45829.t">
    <property type="protein sequence ID" value="C.cajan_45829.t.cds1"/>
    <property type="gene ID" value="C.cajan_45829"/>
</dbReference>
<evidence type="ECO:0000313" key="2">
    <source>
        <dbReference type="Proteomes" id="UP000075243"/>
    </source>
</evidence>
<evidence type="ECO:0000313" key="1">
    <source>
        <dbReference type="EMBL" id="KYP79037.1"/>
    </source>
</evidence>
<dbReference type="EMBL" id="AGCT01067922">
    <property type="protein sequence ID" value="KYP79037.1"/>
    <property type="molecule type" value="Genomic_DNA"/>
</dbReference>
<keyword evidence="2" id="KW-1185">Reference proteome</keyword>
<sequence length="64" mass="7766">MWDYLKKFYNQESTARRFQLEYEMANFTQRSLSIEEYFSGFQNLWVEYSNIIYVGISDEALSTI</sequence>
<protein>
    <recommendedName>
        <fullName evidence="3">Retrotransposon gag domain-containing protein</fullName>
    </recommendedName>
</protein>